<dbReference type="PANTHER" id="PTHR12349">
    <property type="entry name" value="ANKYRIN REPEAT AND LEM DOMAIN-CONTAINING PROTEIN 2"/>
    <property type="match status" value="1"/>
</dbReference>
<feature type="non-terminal residue" evidence="1">
    <location>
        <position position="1"/>
    </location>
</feature>
<accession>A0AAW0JBT9</accession>
<evidence type="ECO:0000313" key="1">
    <source>
        <dbReference type="EMBL" id="KAK7823566.1"/>
    </source>
</evidence>
<name>A0AAW0JBT9_MYOGA</name>
<dbReference type="AlphaFoldDB" id="A0AAW0JBT9"/>
<sequence length="251" mass="28396">GLGVLVDLTDKLQKAIEKGDKHTFSDLIWKNLQYLVVSEDNPNIVQEVVESLENPEFMCLMHPDDNMDMLQKCTLYFVGHFLSTPEKEGFQRLEEYLNQQLIIKMAHEEIGENEVCLQDRVSVWDSGKKYSNAISMGAFLDGDGDISLNEIKSQQKGAQSQSQPTTNKFKTSECEFLSWEEPSKLDQDDLEALVYANIKPSLYLTIHKWKKLHAVLPSLRQNWPSPALEGKFIVELLGLGCSNSSSGHQMG</sequence>
<dbReference type="Proteomes" id="UP001488838">
    <property type="component" value="Unassembled WGS sequence"/>
</dbReference>
<dbReference type="GO" id="GO:0005783">
    <property type="term" value="C:endoplasmic reticulum"/>
    <property type="evidence" value="ECO:0007669"/>
    <property type="project" value="TreeGrafter"/>
</dbReference>
<proteinExistence type="predicted"/>
<organism evidence="1 2">
    <name type="scientific">Myodes glareolus</name>
    <name type="common">Bank vole</name>
    <name type="synonym">Clethrionomys glareolus</name>
    <dbReference type="NCBI Taxonomy" id="447135"/>
    <lineage>
        <taxon>Eukaryota</taxon>
        <taxon>Metazoa</taxon>
        <taxon>Chordata</taxon>
        <taxon>Craniata</taxon>
        <taxon>Vertebrata</taxon>
        <taxon>Euteleostomi</taxon>
        <taxon>Mammalia</taxon>
        <taxon>Eutheria</taxon>
        <taxon>Euarchontoglires</taxon>
        <taxon>Glires</taxon>
        <taxon>Rodentia</taxon>
        <taxon>Myomorpha</taxon>
        <taxon>Muroidea</taxon>
        <taxon>Cricetidae</taxon>
        <taxon>Arvicolinae</taxon>
        <taxon>Myodes</taxon>
    </lineage>
</organism>
<evidence type="ECO:0000313" key="2">
    <source>
        <dbReference type="Proteomes" id="UP001488838"/>
    </source>
</evidence>
<keyword evidence="2" id="KW-1185">Reference proteome</keyword>
<comment type="caution">
    <text evidence="1">The sequence shown here is derived from an EMBL/GenBank/DDBJ whole genome shotgun (WGS) entry which is preliminary data.</text>
</comment>
<dbReference type="EMBL" id="JBBHLL010000051">
    <property type="protein sequence ID" value="KAK7823566.1"/>
    <property type="molecule type" value="Genomic_DNA"/>
</dbReference>
<protein>
    <submittedName>
        <fullName evidence="1">Uncharacterized protein</fullName>
    </submittedName>
</protein>
<dbReference type="GO" id="GO:0051721">
    <property type="term" value="F:protein phosphatase 2A binding"/>
    <property type="evidence" value="ECO:0007669"/>
    <property type="project" value="TreeGrafter"/>
</dbReference>
<reference evidence="1 2" key="1">
    <citation type="journal article" date="2023" name="bioRxiv">
        <title>Conserved and derived expression patterns and positive selection on dental genes reveal complex evolutionary context of ever-growing rodent molars.</title>
        <authorList>
            <person name="Calamari Z.T."/>
            <person name="Song A."/>
            <person name="Cohen E."/>
            <person name="Akter M."/>
            <person name="Roy R.D."/>
            <person name="Hallikas O."/>
            <person name="Christensen M.M."/>
            <person name="Li P."/>
            <person name="Marangoni P."/>
            <person name="Jernvall J."/>
            <person name="Klein O.D."/>
        </authorList>
    </citation>
    <scope>NUCLEOTIDE SEQUENCE [LARGE SCALE GENOMIC DNA]</scope>
    <source>
        <strain evidence="1">V071</strain>
    </source>
</reference>
<gene>
    <name evidence="1" type="ORF">U0070_004680</name>
</gene>
<dbReference type="PANTHER" id="PTHR12349:SF4">
    <property type="entry name" value="ANKYRIN REPEAT AND LEM DOMAIN-CONTAINING PROTEIN 2"/>
    <property type="match status" value="1"/>
</dbReference>